<name>A0ABW5ZZA7_9FLAO</name>
<dbReference type="Pfam" id="PF18962">
    <property type="entry name" value="Por_Secre_tail"/>
    <property type="match status" value="1"/>
</dbReference>
<comment type="caution">
    <text evidence="3">The sequence shown here is derived from an EMBL/GenBank/DDBJ whole genome shotgun (WGS) entry which is preliminary data.</text>
</comment>
<dbReference type="EMBL" id="JBHUOS010000016">
    <property type="protein sequence ID" value="MFD2917832.1"/>
    <property type="molecule type" value="Genomic_DNA"/>
</dbReference>
<dbReference type="PANTHER" id="PTHR44103:SF1">
    <property type="entry name" value="PROPROTEIN CONVERTASE P"/>
    <property type="match status" value="1"/>
</dbReference>
<dbReference type="InterPro" id="IPR013517">
    <property type="entry name" value="FG-GAP"/>
</dbReference>
<dbReference type="NCBIfam" id="TIGR04183">
    <property type="entry name" value="Por_Secre_tail"/>
    <property type="match status" value="1"/>
</dbReference>
<accession>A0ABW5ZZA7</accession>
<dbReference type="SUPFAM" id="SSF69318">
    <property type="entry name" value="Integrin alpha N-terminal domain"/>
    <property type="match status" value="1"/>
</dbReference>
<evidence type="ECO:0000313" key="3">
    <source>
        <dbReference type="EMBL" id="MFD2917832.1"/>
    </source>
</evidence>
<evidence type="ECO:0000259" key="2">
    <source>
        <dbReference type="Pfam" id="PF18962"/>
    </source>
</evidence>
<evidence type="ECO:0000313" key="4">
    <source>
        <dbReference type="Proteomes" id="UP001597548"/>
    </source>
</evidence>
<dbReference type="InterPro" id="IPR028994">
    <property type="entry name" value="Integrin_alpha_N"/>
</dbReference>
<keyword evidence="4" id="KW-1185">Reference proteome</keyword>
<protein>
    <submittedName>
        <fullName evidence="3">T9SS type A sorting domain-containing protein</fullName>
    </submittedName>
</protein>
<sequence>MTMRNFLFYTLLIVFGNFNLFAQTTFNKTQSIELPLPGGDAPYNIASGLIDDDAFHDIVVSTTIGGTVYWLKNDGTGNFDLQSTPIGLLNSAGGVAIADLNGNGFNDVVSTSSTDGTLVWFANDGLGNFGTEQIISSTINGPGQVYVRTIDNNATLDVAVAAYNGNEVIWFANDGLGNFGTKNIIDNTIISPGAFAMKDIDFDGDIDSVIANAIAFGVPNDCRIEVFYNDGNGNFTPDANVVSLNSKDYIFSVMAEDVDNDSSLDILVTDITGNASWFKRTEITPGTATYVESVISTSIANPACLDLRDLDNDNINDFVLTSASSGSGNDIVWFKSDGTGGFGPEQIIDATQSQAYTITFADFENDGDLDISTIAYNDDKVNMFKNEKIVLSVSQIEDFNITMFPNPTNNKLYFNGLTTSTEISIIDSLGKTLKTQQLQLNEAFDVSEFVSGIYFLKFNNTNSVFKFIKK</sequence>
<dbReference type="InterPro" id="IPR026444">
    <property type="entry name" value="Secre_tail"/>
</dbReference>
<dbReference type="RefSeq" id="WP_194506951.1">
    <property type="nucleotide sequence ID" value="NZ_JADILU010000002.1"/>
</dbReference>
<dbReference type="Pfam" id="PF13517">
    <property type="entry name" value="FG-GAP_3"/>
    <property type="match status" value="3"/>
</dbReference>
<keyword evidence="1" id="KW-0732">Signal</keyword>
<proteinExistence type="predicted"/>
<dbReference type="PANTHER" id="PTHR44103">
    <property type="entry name" value="PROPROTEIN CONVERTASE P"/>
    <property type="match status" value="1"/>
</dbReference>
<gene>
    <name evidence="3" type="ORF">ACFS29_19420</name>
</gene>
<organism evidence="3 4">
    <name type="scientific">Psychroserpens luteus</name>
    <dbReference type="NCBI Taxonomy" id="1434066"/>
    <lineage>
        <taxon>Bacteria</taxon>
        <taxon>Pseudomonadati</taxon>
        <taxon>Bacteroidota</taxon>
        <taxon>Flavobacteriia</taxon>
        <taxon>Flavobacteriales</taxon>
        <taxon>Flavobacteriaceae</taxon>
        <taxon>Psychroserpens</taxon>
    </lineage>
</organism>
<evidence type="ECO:0000256" key="1">
    <source>
        <dbReference type="ARBA" id="ARBA00022729"/>
    </source>
</evidence>
<reference evidence="4" key="1">
    <citation type="journal article" date="2019" name="Int. J. Syst. Evol. Microbiol.">
        <title>The Global Catalogue of Microorganisms (GCM) 10K type strain sequencing project: providing services to taxonomists for standard genome sequencing and annotation.</title>
        <authorList>
            <consortium name="The Broad Institute Genomics Platform"/>
            <consortium name="The Broad Institute Genome Sequencing Center for Infectious Disease"/>
            <person name="Wu L."/>
            <person name="Ma J."/>
        </authorList>
    </citation>
    <scope>NUCLEOTIDE SEQUENCE [LARGE SCALE GENOMIC DNA]</scope>
    <source>
        <strain evidence="4">KCTC 32514</strain>
    </source>
</reference>
<dbReference type="Gene3D" id="2.130.10.130">
    <property type="entry name" value="Integrin alpha, N-terminal"/>
    <property type="match status" value="1"/>
</dbReference>
<dbReference type="Proteomes" id="UP001597548">
    <property type="component" value="Unassembled WGS sequence"/>
</dbReference>
<feature type="domain" description="Secretion system C-terminal sorting" evidence="2">
    <location>
        <begin position="403"/>
        <end position="464"/>
    </location>
</feature>